<accession>A0A8H4P3G6</accession>
<sequence>MALLASRMALLNEFVSRFPQPAPVKWLWLQISCYNFDPFDALYRPFGLLHIEYFDFVESSVAVLSTEYFHGSLYFCIDDAQVTLKGDDKDKGNPFELLEIFCASPEYIHEVYHAPIGTSTIEENFDDDSQDLINPVSVLATSSTNATKTSKPLDLEEDDNYYLDIEENYEDDNKDGDSNDDYGIGLFNKNGNDDKDGGPSSMLKWKSYCLHGGLPFIMTTEEFTHLYQKHMRGLISRCLTQRTTPAGKI</sequence>
<dbReference type="AlphaFoldDB" id="A0A8H4P3G6"/>
<evidence type="ECO:0000256" key="1">
    <source>
        <dbReference type="SAM" id="MobiDB-lite"/>
    </source>
</evidence>
<feature type="region of interest" description="Disordered" evidence="1">
    <location>
        <begin position="168"/>
        <end position="193"/>
    </location>
</feature>
<dbReference type="OrthoDB" id="5065752at2759"/>
<gene>
    <name evidence="2" type="ORF">F53441_364</name>
</gene>
<organism evidence="2 3">
    <name type="scientific">Fusarium austroafricanum</name>
    <dbReference type="NCBI Taxonomy" id="2364996"/>
    <lineage>
        <taxon>Eukaryota</taxon>
        <taxon>Fungi</taxon>
        <taxon>Dikarya</taxon>
        <taxon>Ascomycota</taxon>
        <taxon>Pezizomycotina</taxon>
        <taxon>Sordariomycetes</taxon>
        <taxon>Hypocreomycetidae</taxon>
        <taxon>Hypocreales</taxon>
        <taxon>Nectriaceae</taxon>
        <taxon>Fusarium</taxon>
        <taxon>Fusarium concolor species complex</taxon>
    </lineage>
</organism>
<comment type="caution">
    <text evidence="2">The sequence shown here is derived from an EMBL/GenBank/DDBJ whole genome shotgun (WGS) entry which is preliminary data.</text>
</comment>
<feature type="compositionally biased region" description="Acidic residues" evidence="1">
    <location>
        <begin position="168"/>
        <end position="180"/>
    </location>
</feature>
<dbReference type="Proteomes" id="UP000605986">
    <property type="component" value="Unassembled WGS sequence"/>
</dbReference>
<evidence type="ECO:0000313" key="3">
    <source>
        <dbReference type="Proteomes" id="UP000605986"/>
    </source>
</evidence>
<proteinExistence type="predicted"/>
<protein>
    <submittedName>
        <fullName evidence="2">Uncharacterized protein</fullName>
    </submittedName>
</protein>
<keyword evidence="3" id="KW-1185">Reference proteome</keyword>
<reference evidence="2" key="1">
    <citation type="submission" date="2020-01" db="EMBL/GenBank/DDBJ databases">
        <title>Identification and distribution of gene clusters putatively required for synthesis of sphingolipid metabolism inhibitors in phylogenetically diverse species of the filamentous fungus Fusarium.</title>
        <authorList>
            <person name="Kim H.-S."/>
            <person name="Busman M."/>
            <person name="Brown D.W."/>
            <person name="Divon H."/>
            <person name="Uhlig S."/>
            <person name="Proctor R.H."/>
        </authorList>
    </citation>
    <scope>NUCLEOTIDE SEQUENCE</scope>
    <source>
        <strain evidence="2">NRRL 53441</strain>
    </source>
</reference>
<name>A0A8H4P3G6_9HYPO</name>
<evidence type="ECO:0000313" key="2">
    <source>
        <dbReference type="EMBL" id="KAF4457740.1"/>
    </source>
</evidence>
<dbReference type="EMBL" id="JAADJG010000016">
    <property type="protein sequence ID" value="KAF4457740.1"/>
    <property type="molecule type" value="Genomic_DNA"/>
</dbReference>